<accession>A0A6H0KK84</accession>
<proteinExistence type="inferred from homology"/>
<feature type="chain" id="PRO_5041018486" evidence="2">
    <location>
        <begin position="19"/>
        <end position="349"/>
    </location>
</feature>
<feature type="signal peptide" evidence="2">
    <location>
        <begin position="1"/>
        <end position="18"/>
    </location>
</feature>
<keyword evidence="2" id="KW-0732">Signal</keyword>
<name>A0A6H0KK84_9BACE</name>
<reference evidence="3 4" key="1">
    <citation type="submission" date="2020-03" db="EMBL/GenBank/DDBJ databases">
        <title>Genomic analysis of Bacteroides faecium CBA7301.</title>
        <authorList>
            <person name="Kim J."/>
            <person name="Roh S.W."/>
        </authorList>
    </citation>
    <scope>NUCLEOTIDE SEQUENCE [LARGE SCALE GENOMIC DNA]</scope>
    <source>
        <strain evidence="3 4">CBA7301</strain>
    </source>
</reference>
<evidence type="ECO:0000313" key="4">
    <source>
        <dbReference type="Proteomes" id="UP000501780"/>
    </source>
</evidence>
<protein>
    <submittedName>
        <fullName evidence="3">Carbohydrate porin</fullName>
    </submittedName>
</protein>
<dbReference type="InterPro" id="IPR007049">
    <property type="entry name" value="Carb-sel_porin_OprB"/>
</dbReference>
<dbReference type="GO" id="GO:0008643">
    <property type="term" value="P:carbohydrate transport"/>
    <property type="evidence" value="ECO:0007669"/>
    <property type="project" value="InterPro"/>
</dbReference>
<evidence type="ECO:0000256" key="1">
    <source>
        <dbReference type="ARBA" id="ARBA00008769"/>
    </source>
</evidence>
<evidence type="ECO:0000256" key="2">
    <source>
        <dbReference type="RuleBase" id="RU363072"/>
    </source>
</evidence>
<sequence>MKLKTILFFMGCTIPGMAYTQIFSGEYTAEWQWDTKKKTNWVNLLRLDMDLSLWKGGALETATIHVAKTNESIIDDWQTFSNIEEDNNFAAIAILGYMHTWEKARLFVGVRNVNEDFFTSDATSLFTGSSCGIFPTISASYPISNYPLSGMTIYFDVNLGRWTFKNSLYNGVGYNGWNRNDNPFLVRPKRDGVFDMAQLEYECGNGHYFAGMAVHNRQWAIDKIDKEEEMAPVEETLKKTSCAWWVYGEQPVWKTDEKKVILMAQYSENTYGSNDCYRYAEIGCVYAGRSNRVGVSGQHARFHQGKEWSLELTWSKAINESLFIQPIFQYVGNGNGNFTVLGARVHCSF</sequence>
<dbReference type="Gene3D" id="2.40.160.180">
    <property type="entry name" value="Carbohydrate-selective porin OprB"/>
    <property type="match status" value="1"/>
</dbReference>
<dbReference type="InterPro" id="IPR038673">
    <property type="entry name" value="OprB_sf"/>
</dbReference>
<comment type="similarity">
    <text evidence="1 2">Belongs to the OprB family.</text>
</comment>
<dbReference type="Pfam" id="PF04966">
    <property type="entry name" value="OprB"/>
    <property type="match status" value="1"/>
</dbReference>
<dbReference type="RefSeq" id="WP_167959525.1">
    <property type="nucleotide sequence ID" value="NZ_CP050831.1"/>
</dbReference>
<keyword evidence="4" id="KW-1185">Reference proteome</keyword>
<dbReference type="AlphaFoldDB" id="A0A6H0KK84"/>
<dbReference type="GO" id="GO:0016020">
    <property type="term" value="C:membrane"/>
    <property type="evidence" value="ECO:0007669"/>
    <property type="project" value="InterPro"/>
</dbReference>
<evidence type="ECO:0000313" key="3">
    <source>
        <dbReference type="EMBL" id="QIU92767.1"/>
    </source>
</evidence>
<dbReference type="GO" id="GO:0015288">
    <property type="term" value="F:porin activity"/>
    <property type="evidence" value="ECO:0007669"/>
    <property type="project" value="InterPro"/>
</dbReference>
<organism evidence="3 4">
    <name type="scientific">Bacteroides faecium</name>
    <dbReference type="NCBI Taxonomy" id="2715212"/>
    <lineage>
        <taxon>Bacteria</taxon>
        <taxon>Pseudomonadati</taxon>
        <taxon>Bacteroidota</taxon>
        <taxon>Bacteroidia</taxon>
        <taxon>Bacteroidales</taxon>
        <taxon>Bacteroidaceae</taxon>
        <taxon>Bacteroides</taxon>
    </lineage>
</organism>
<dbReference type="EMBL" id="CP050831">
    <property type="protein sequence ID" value="QIU92767.1"/>
    <property type="molecule type" value="Genomic_DNA"/>
</dbReference>
<dbReference type="KEGG" id="bfc:BacF7301_00720"/>
<dbReference type="Proteomes" id="UP000501780">
    <property type="component" value="Chromosome"/>
</dbReference>
<gene>
    <name evidence="3" type="ORF">BacF7301_00720</name>
</gene>